<organism evidence="1 2">
    <name type="scientific">Castilleja foliolosa</name>
    <dbReference type="NCBI Taxonomy" id="1961234"/>
    <lineage>
        <taxon>Eukaryota</taxon>
        <taxon>Viridiplantae</taxon>
        <taxon>Streptophyta</taxon>
        <taxon>Embryophyta</taxon>
        <taxon>Tracheophyta</taxon>
        <taxon>Spermatophyta</taxon>
        <taxon>Magnoliopsida</taxon>
        <taxon>eudicotyledons</taxon>
        <taxon>Gunneridae</taxon>
        <taxon>Pentapetalae</taxon>
        <taxon>asterids</taxon>
        <taxon>lamiids</taxon>
        <taxon>Lamiales</taxon>
        <taxon>Orobanchaceae</taxon>
        <taxon>Pedicularideae</taxon>
        <taxon>Castillejinae</taxon>
        <taxon>Castilleja</taxon>
    </lineage>
</organism>
<evidence type="ECO:0000313" key="2">
    <source>
        <dbReference type="Proteomes" id="UP001632038"/>
    </source>
</evidence>
<accession>A0ABD3DAD1</accession>
<dbReference type="Proteomes" id="UP001632038">
    <property type="component" value="Unassembled WGS sequence"/>
</dbReference>
<comment type="caution">
    <text evidence="1">The sequence shown here is derived from an EMBL/GenBank/DDBJ whole genome shotgun (WGS) entry which is preliminary data.</text>
</comment>
<protein>
    <submittedName>
        <fullName evidence="1">Uncharacterized protein</fullName>
    </submittedName>
</protein>
<keyword evidence="2" id="KW-1185">Reference proteome</keyword>
<name>A0ABD3DAD1_9LAMI</name>
<dbReference type="EMBL" id="JAVIJP010000019">
    <property type="protein sequence ID" value="KAL3638551.1"/>
    <property type="molecule type" value="Genomic_DNA"/>
</dbReference>
<proteinExistence type="predicted"/>
<reference evidence="2" key="1">
    <citation type="journal article" date="2024" name="IScience">
        <title>Strigolactones Initiate the Formation of Haustorium-like Structures in Castilleja.</title>
        <authorList>
            <person name="Buerger M."/>
            <person name="Peterson D."/>
            <person name="Chory J."/>
        </authorList>
    </citation>
    <scope>NUCLEOTIDE SEQUENCE [LARGE SCALE GENOMIC DNA]</scope>
</reference>
<evidence type="ECO:0000313" key="1">
    <source>
        <dbReference type="EMBL" id="KAL3638551.1"/>
    </source>
</evidence>
<gene>
    <name evidence="1" type="ORF">CASFOL_017922</name>
</gene>
<sequence length="35" mass="4258">MSRRLDRRPFFASVSWSALKSEIPRRHFHHHPPDC</sequence>
<dbReference type="AlphaFoldDB" id="A0ABD3DAD1"/>